<organism evidence="2 3">
    <name type="scientific">Labilithrix luteola</name>
    <dbReference type="NCBI Taxonomy" id="1391654"/>
    <lineage>
        <taxon>Bacteria</taxon>
        <taxon>Pseudomonadati</taxon>
        <taxon>Myxococcota</taxon>
        <taxon>Polyangia</taxon>
        <taxon>Polyangiales</taxon>
        <taxon>Labilitrichaceae</taxon>
        <taxon>Labilithrix</taxon>
    </lineage>
</organism>
<dbReference type="Proteomes" id="UP000064967">
    <property type="component" value="Chromosome"/>
</dbReference>
<proteinExistence type="predicted"/>
<evidence type="ECO:0000313" key="3">
    <source>
        <dbReference type="Proteomes" id="UP000064967"/>
    </source>
</evidence>
<evidence type="ECO:0000256" key="1">
    <source>
        <dbReference type="SAM" id="MobiDB-lite"/>
    </source>
</evidence>
<sequence length="319" mass="33454">MRPSLRQVRHVHRFRQVDREGFAKRSLAPALALAFVVGVAAVAACSGADSPPPDATPTSTLIPEGPAGSGLNTKLPCDVQALLENRCIGCHSGNSPPPLLTYADLVAPSRSNPQKTMAQVAVERLRSATSPMPPPPAAPPAEDEIVAFENWVKAGTKSGTPCTPPVVDAGAPGTTNPTVPLVCTSGQMWTGQESDREPEMHPGGACNTCHQVKGGPNFRIAGTVYPTLHEPDDCMGVDPRGGPLVVIVTDARNRDFQIPVQEGGNFSLPLQIAPPFKARVRNFVSDKVREMKGSVTSGDCNACHTGQGKNGAPGRIMAP</sequence>
<dbReference type="InterPro" id="IPR036280">
    <property type="entry name" value="Multihaem_cyt_sf"/>
</dbReference>
<feature type="region of interest" description="Disordered" evidence="1">
    <location>
        <begin position="47"/>
        <end position="68"/>
    </location>
</feature>
<dbReference type="AlphaFoldDB" id="A0A0K1Q1N5"/>
<dbReference type="RefSeq" id="WP_146650990.1">
    <property type="nucleotide sequence ID" value="NZ_CP012333.1"/>
</dbReference>
<dbReference type="EMBL" id="CP012333">
    <property type="protein sequence ID" value="AKU99551.1"/>
    <property type="molecule type" value="Genomic_DNA"/>
</dbReference>
<evidence type="ECO:0008006" key="4">
    <source>
        <dbReference type="Google" id="ProtNLM"/>
    </source>
</evidence>
<protein>
    <recommendedName>
        <fullName evidence="4">Cytochrome c domain-containing protein</fullName>
    </recommendedName>
</protein>
<accession>A0A0K1Q1N5</accession>
<keyword evidence="3" id="KW-1185">Reference proteome</keyword>
<reference evidence="2 3" key="1">
    <citation type="submission" date="2015-08" db="EMBL/GenBank/DDBJ databases">
        <authorList>
            <person name="Babu N.S."/>
            <person name="Beckwith C.J."/>
            <person name="Beseler K.G."/>
            <person name="Brison A."/>
            <person name="Carone J.V."/>
            <person name="Caskin T.P."/>
            <person name="Diamond M."/>
            <person name="Durham M.E."/>
            <person name="Foxe J.M."/>
            <person name="Go M."/>
            <person name="Henderson B.A."/>
            <person name="Jones I.B."/>
            <person name="McGettigan J.A."/>
            <person name="Micheletti S.J."/>
            <person name="Nasrallah M.E."/>
            <person name="Ortiz D."/>
            <person name="Piller C.R."/>
            <person name="Privatt S.R."/>
            <person name="Schneider S.L."/>
            <person name="Sharp S."/>
            <person name="Smith T.C."/>
            <person name="Stanton J.D."/>
            <person name="Ullery H.E."/>
            <person name="Wilson R.J."/>
            <person name="Serrano M.G."/>
            <person name="Buck G."/>
            <person name="Lee V."/>
            <person name="Wang Y."/>
            <person name="Carvalho R."/>
            <person name="Voegtly L."/>
            <person name="Shi R."/>
            <person name="Duckworth R."/>
            <person name="Johnson A."/>
            <person name="Loviza R."/>
            <person name="Walstead R."/>
            <person name="Shah Z."/>
            <person name="Kiflezghi M."/>
            <person name="Wade K."/>
            <person name="Ball S.L."/>
            <person name="Bradley K.W."/>
            <person name="Asai D.J."/>
            <person name="Bowman C.A."/>
            <person name="Russell D.A."/>
            <person name="Pope W.H."/>
            <person name="Jacobs-Sera D."/>
            <person name="Hendrix R.W."/>
            <person name="Hatfull G.F."/>
        </authorList>
    </citation>
    <scope>NUCLEOTIDE SEQUENCE [LARGE SCALE GENOMIC DNA]</scope>
    <source>
        <strain evidence="2 3">DSM 27648</strain>
    </source>
</reference>
<dbReference type="STRING" id="1391654.AKJ09_06215"/>
<name>A0A0K1Q1N5_9BACT</name>
<gene>
    <name evidence="2" type="ORF">AKJ09_06215</name>
</gene>
<evidence type="ECO:0000313" key="2">
    <source>
        <dbReference type="EMBL" id="AKU99551.1"/>
    </source>
</evidence>
<dbReference type="OrthoDB" id="5504670at2"/>
<dbReference type="KEGG" id="llu:AKJ09_06215"/>
<dbReference type="SUPFAM" id="SSF48695">
    <property type="entry name" value="Multiheme cytochromes"/>
    <property type="match status" value="1"/>
</dbReference>